<evidence type="ECO:0000259" key="9">
    <source>
        <dbReference type="PROSITE" id="PS01124"/>
    </source>
</evidence>
<dbReference type="RefSeq" id="WP_210042430.1">
    <property type="nucleotide sequence ID" value="NZ_JBHLVU010000023.1"/>
</dbReference>
<reference evidence="11 12" key="1">
    <citation type="submission" date="2021-07" db="EMBL/GenBank/DDBJ databases">
        <title>Paenibacillus radiodurans sp. nov., isolated from the southeastern edge of Tengger Desert.</title>
        <authorList>
            <person name="Zhang G."/>
        </authorList>
    </citation>
    <scope>NUCLEOTIDE SEQUENCE [LARGE SCALE GENOMIC DNA]</scope>
    <source>
        <strain evidence="11 12">CCM 7311</strain>
    </source>
</reference>
<dbReference type="Pfam" id="PF17853">
    <property type="entry name" value="GGDEF_2"/>
    <property type="match status" value="1"/>
</dbReference>
<evidence type="ECO:0000256" key="1">
    <source>
        <dbReference type="ARBA" id="ARBA00004496"/>
    </source>
</evidence>
<dbReference type="Proteomes" id="UP001519887">
    <property type="component" value="Unassembled WGS sequence"/>
</dbReference>
<dbReference type="PROSITE" id="PS01124">
    <property type="entry name" value="HTH_ARAC_FAMILY_2"/>
    <property type="match status" value="1"/>
</dbReference>
<dbReference type="Gene3D" id="3.40.50.2300">
    <property type="match status" value="1"/>
</dbReference>
<evidence type="ECO:0000259" key="10">
    <source>
        <dbReference type="PROSITE" id="PS50110"/>
    </source>
</evidence>
<evidence type="ECO:0000256" key="4">
    <source>
        <dbReference type="ARBA" id="ARBA00023012"/>
    </source>
</evidence>
<dbReference type="PROSITE" id="PS00041">
    <property type="entry name" value="HTH_ARAC_FAMILY_1"/>
    <property type="match status" value="1"/>
</dbReference>
<dbReference type="InterPro" id="IPR018060">
    <property type="entry name" value="HTH_AraC"/>
</dbReference>
<dbReference type="PRINTS" id="PR00032">
    <property type="entry name" value="HTHARAC"/>
</dbReference>
<keyword evidence="3 8" id="KW-0597">Phosphoprotein</keyword>
<keyword evidence="4" id="KW-0902">Two-component regulatory system</keyword>
<feature type="modified residue" description="4-aspartylphosphate" evidence="8">
    <location>
        <position position="55"/>
    </location>
</feature>
<organism evidence="11 12">
    <name type="scientific">Paenibacillus sepulcri</name>
    <dbReference type="NCBI Taxonomy" id="359917"/>
    <lineage>
        <taxon>Bacteria</taxon>
        <taxon>Bacillati</taxon>
        <taxon>Bacillota</taxon>
        <taxon>Bacilli</taxon>
        <taxon>Bacillales</taxon>
        <taxon>Paenibacillaceae</taxon>
        <taxon>Paenibacillus</taxon>
    </lineage>
</organism>
<dbReference type="PANTHER" id="PTHR42713:SF3">
    <property type="entry name" value="TRANSCRIPTIONAL REGULATORY PROTEIN HPTR"/>
    <property type="match status" value="1"/>
</dbReference>
<evidence type="ECO:0000256" key="2">
    <source>
        <dbReference type="ARBA" id="ARBA00022490"/>
    </source>
</evidence>
<feature type="domain" description="Response regulatory" evidence="10">
    <location>
        <begin position="3"/>
        <end position="120"/>
    </location>
</feature>
<dbReference type="SUPFAM" id="SSF46689">
    <property type="entry name" value="Homeodomain-like"/>
    <property type="match status" value="1"/>
</dbReference>
<keyword evidence="5" id="KW-0805">Transcription regulation</keyword>
<dbReference type="EMBL" id="JAHZIK010000175">
    <property type="protein sequence ID" value="MBW7454255.1"/>
    <property type="molecule type" value="Genomic_DNA"/>
</dbReference>
<name>A0ABS7C038_9BACL</name>
<evidence type="ECO:0000313" key="12">
    <source>
        <dbReference type="Proteomes" id="UP001519887"/>
    </source>
</evidence>
<dbReference type="PROSITE" id="PS50110">
    <property type="entry name" value="RESPONSE_REGULATORY"/>
    <property type="match status" value="1"/>
</dbReference>
<dbReference type="SMART" id="SM00342">
    <property type="entry name" value="HTH_ARAC"/>
    <property type="match status" value="1"/>
</dbReference>
<keyword evidence="6" id="KW-0238">DNA-binding</keyword>
<comment type="caution">
    <text evidence="11">The sequence shown here is derived from an EMBL/GenBank/DDBJ whole genome shotgun (WGS) entry which is preliminary data.</text>
</comment>
<evidence type="ECO:0000313" key="11">
    <source>
        <dbReference type="EMBL" id="MBW7454255.1"/>
    </source>
</evidence>
<dbReference type="Pfam" id="PF12833">
    <property type="entry name" value="HTH_18"/>
    <property type="match status" value="1"/>
</dbReference>
<evidence type="ECO:0000256" key="7">
    <source>
        <dbReference type="ARBA" id="ARBA00023163"/>
    </source>
</evidence>
<dbReference type="InterPro" id="IPR051552">
    <property type="entry name" value="HptR"/>
</dbReference>
<keyword evidence="7" id="KW-0804">Transcription</keyword>
<keyword evidence="2" id="KW-0963">Cytoplasm</keyword>
<dbReference type="Pfam" id="PF00072">
    <property type="entry name" value="Response_reg"/>
    <property type="match status" value="1"/>
</dbReference>
<accession>A0ABS7C038</accession>
<dbReference type="PANTHER" id="PTHR42713">
    <property type="entry name" value="HISTIDINE KINASE-RELATED"/>
    <property type="match status" value="1"/>
</dbReference>
<dbReference type="SMART" id="SM00448">
    <property type="entry name" value="REC"/>
    <property type="match status" value="1"/>
</dbReference>
<evidence type="ECO:0000256" key="6">
    <source>
        <dbReference type="ARBA" id="ARBA00023125"/>
    </source>
</evidence>
<proteinExistence type="predicted"/>
<keyword evidence="12" id="KW-1185">Reference proteome</keyword>
<dbReference type="SUPFAM" id="SSF52172">
    <property type="entry name" value="CheY-like"/>
    <property type="match status" value="1"/>
</dbReference>
<dbReference type="InterPro" id="IPR041522">
    <property type="entry name" value="CdaR_GGDEF"/>
</dbReference>
<comment type="subcellular location">
    <subcellularLocation>
        <location evidence="1">Cytoplasm</location>
    </subcellularLocation>
</comment>
<sequence length="515" mass="58977">MYKAFLVDDEPFILDGLYDAVDWSSYGLELTGRAENGKQALERMKEVPVDILITDITMPVMNGLELISAARQLYPELRIIILSGYNEFDYLKQGMRLGIENYLLKPINFTELTETLQNTVEKLNASASQSLIPAFTDDEIGILRDNILYRWMTGQIAPAELAERARLLGIVFEWPYLLASIVRPDDEDEQMVLELRREIKQRVAADRATVCFTNLEGDIVIVFMGDSPEACKLAALDLLTRLRDELGESYRSRISLGTVKRMGEEQRQSYEQARRAQEYFLMLGRTDIAEYETLIPDRDAQLTQIPVDWSDLGKLMVAKDKENLFTRIEEEFQQAQKQEGVTPALLRSLAIEMMLRLKMELNDLKSAQAMVSGLYKDVFGKAALASDVAELVSLVQEAAGMMIDILGQDDRSPIVKQVLNHIHEFYMEEMSLKSLGRKYNIHPGYLGKLFNKETNETFTDYINKYRVQKAKEMLKETNLKVHEIARGVGYWETGYFHKQFKKYVGISPTDYKGLI</sequence>
<gene>
    <name evidence="11" type="ORF">K0U00_09460</name>
</gene>
<feature type="domain" description="HTH araC/xylS-type" evidence="9">
    <location>
        <begin position="416"/>
        <end position="514"/>
    </location>
</feature>
<dbReference type="InterPro" id="IPR020449">
    <property type="entry name" value="Tscrpt_reg_AraC-type_HTH"/>
</dbReference>
<dbReference type="InterPro" id="IPR009057">
    <property type="entry name" value="Homeodomain-like_sf"/>
</dbReference>
<dbReference type="InterPro" id="IPR011006">
    <property type="entry name" value="CheY-like_superfamily"/>
</dbReference>
<evidence type="ECO:0000256" key="8">
    <source>
        <dbReference type="PROSITE-ProRule" id="PRU00169"/>
    </source>
</evidence>
<evidence type="ECO:0000256" key="3">
    <source>
        <dbReference type="ARBA" id="ARBA00022553"/>
    </source>
</evidence>
<protein>
    <submittedName>
        <fullName evidence="11">Response regulator transcription factor</fullName>
    </submittedName>
</protein>
<dbReference type="Gene3D" id="1.10.10.60">
    <property type="entry name" value="Homeodomain-like"/>
    <property type="match status" value="2"/>
</dbReference>
<evidence type="ECO:0000256" key="5">
    <source>
        <dbReference type="ARBA" id="ARBA00023015"/>
    </source>
</evidence>
<dbReference type="InterPro" id="IPR001789">
    <property type="entry name" value="Sig_transdc_resp-reg_receiver"/>
</dbReference>
<dbReference type="CDD" id="cd17536">
    <property type="entry name" value="REC_YesN-like"/>
    <property type="match status" value="1"/>
</dbReference>
<dbReference type="InterPro" id="IPR018062">
    <property type="entry name" value="HTH_AraC-typ_CS"/>
</dbReference>